<keyword evidence="4" id="KW-1185">Reference proteome</keyword>
<gene>
    <name evidence="3" type="ORF">J3Q64DRAFT_1754786</name>
</gene>
<reference evidence="3 4" key="1">
    <citation type="submission" date="2024-04" db="EMBL/GenBank/DDBJ databases">
        <title>Symmetric and asymmetric DNA N6-adenine methylation regulates different biological responses in Mucorales.</title>
        <authorList>
            <consortium name="Lawrence Berkeley National Laboratory"/>
            <person name="Lax C."/>
            <person name="Mondo S.J."/>
            <person name="Osorio-Concepcion M."/>
            <person name="Muszewska A."/>
            <person name="Corrochano-Luque M."/>
            <person name="Gutierrez G."/>
            <person name="Riley R."/>
            <person name="Lipzen A."/>
            <person name="Guo J."/>
            <person name="Hundley H."/>
            <person name="Amirebrahimi M."/>
            <person name="Ng V."/>
            <person name="Lorenzo-Gutierrez D."/>
            <person name="Binder U."/>
            <person name="Yang J."/>
            <person name="Song Y."/>
            <person name="Canovas D."/>
            <person name="Navarro E."/>
            <person name="Freitag M."/>
            <person name="Gabaldon T."/>
            <person name="Grigoriev I.V."/>
            <person name="Corrochano L.M."/>
            <person name="Nicolas F.E."/>
            <person name="Garre V."/>
        </authorList>
    </citation>
    <scope>NUCLEOTIDE SEQUENCE [LARGE SCALE GENOMIC DNA]</scope>
    <source>
        <strain evidence="3 4">L51</strain>
    </source>
</reference>
<keyword evidence="1" id="KW-0472">Membrane</keyword>
<proteinExistence type="predicted"/>
<keyword evidence="1" id="KW-1133">Transmembrane helix</keyword>
<feature type="signal peptide" evidence="2">
    <location>
        <begin position="1"/>
        <end position="15"/>
    </location>
</feature>
<sequence>MIIILFSLSTRTSFGLLIGLKFVAKCKRISFTKFRFYTRHGVAFSQRRSFRSTDFLSTYIKCSWTVSKKFSWLVNFLMLVFLSWRVTYRDLGVDVLGIVLFLFALTLALTVTRAN</sequence>
<protein>
    <submittedName>
        <fullName evidence="3">Uncharacterized protein</fullName>
    </submittedName>
</protein>
<keyword evidence="2" id="KW-0732">Signal</keyword>
<dbReference type="EMBL" id="JBCLYO010000017">
    <property type="protein sequence ID" value="KAL0081664.1"/>
    <property type="molecule type" value="Genomic_DNA"/>
</dbReference>
<evidence type="ECO:0000313" key="4">
    <source>
        <dbReference type="Proteomes" id="UP001448207"/>
    </source>
</evidence>
<evidence type="ECO:0000256" key="2">
    <source>
        <dbReference type="SAM" id="SignalP"/>
    </source>
</evidence>
<organism evidence="3 4">
    <name type="scientific">Phycomyces blakesleeanus</name>
    <dbReference type="NCBI Taxonomy" id="4837"/>
    <lineage>
        <taxon>Eukaryota</taxon>
        <taxon>Fungi</taxon>
        <taxon>Fungi incertae sedis</taxon>
        <taxon>Mucoromycota</taxon>
        <taxon>Mucoromycotina</taxon>
        <taxon>Mucoromycetes</taxon>
        <taxon>Mucorales</taxon>
        <taxon>Phycomycetaceae</taxon>
        <taxon>Phycomyces</taxon>
    </lineage>
</organism>
<evidence type="ECO:0000313" key="3">
    <source>
        <dbReference type="EMBL" id="KAL0081664.1"/>
    </source>
</evidence>
<evidence type="ECO:0000256" key="1">
    <source>
        <dbReference type="SAM" id="Phobius"/>
    </source>
</evidence>
<accession>A0ABR3AU22</accession>
<name>A0ABR3AU22_PHYBL</name>
<feature type="transmembrane region" description="Helical" evidence="1">
    <location>
        <begin position="93"/>
        <end position="112"/>
    </location>
</feature>
<feature type="chain" id="PRO_5046932543" evidence="2">
    <location>
        <begin position="16"/>
        <end position="115"/>
    </location>
</feature>
<keyword evidence="1" id="KW-0812">Transmembrane</keyword>
<dbReference type="Proteomes" id="UP001448207">
    <property type="component" value="Unassembled WGS sequence"/>
</dbReference>
<feature type="transmembrane region" description="Helical" evidence="1">
    <location>
        <begin position="70"/>
        <end position="87"/>
    </location>
</feature>
<comment type="caution">
    <text evidence="3">The sequence shown here is derived from an EMBL/GenBank/DDBJ whole genome shotgun (WGS) entry which is preliminary data.</text>
</comment>